<dbReference type="GeneID" id="92981908"/>
<accession>A0AAI9EIY6</accession>
<evidence type="ECO:0000313" key="3">
    <source>
        <dbReference type="EMBL" id="CCE74016.1"/>
    </source>
</evidence>
<organism evidence="3 4">
    <name type="scientific">Clavibacter nebraskensis NCPPB 2581</name>
    <dbReference type="NCBI Taxonomy" id="1097677"/>
    <lineage>
        <taxon>Bacteria</taxon>
        <taxon>Bacillati</taxon>
        <taxon>Actinomycetota</taxon>
        <taxon>Actinomycetes</taxon>
        <taxon>Micrococcales</taxon>
        <taxon>Microbacteriaceae</taxon>
        <taxon>Clavibacter</taxon>
    </lineage>
</organism>
<feature type="domain" description="VOC" evidence="2">
    <location>
        <begin position="4"/>
        <end position="123"/>
    </location>
</feature>
<dbReference type="PROSITE" id="PS51819">
    <property type="entry name" value="VOC"/>
    <property type="match status" value="1"/>
</dbReference>
<reference evidence="4" key="2">
    <citation type="submission" date="2013-04" db="EMBL/GenBank/DDBJ databases">
        <title>The genome sequence of the maize-pathogen Clavibacter michiganensis subsp. nebraskensis.</title>
        <authorList>
            <person name="Gartemann K.H."/>
            <person name="Blom J."/>
            <person name="Dreiseikelmann B."/>
            <person name="Fluegel M."/>
            <person name="Jaenicke S."/>
            <person name="Linke B."/>
            <person name="Sczcepanowski R."/>
            <person name="Wittmann J."/>
            <person name="Goesmann A."/>
            <person name="Puehler A."/>
            <person name="Eichenlaub R."/>
            <person name="Rueckert C."/>
        </authorList>
    </citation>
    <scope>NUCLEOTIDE SEQUENCE [LARGE SCALE GENOMIC DNA]</scope>
    <source>
        <strain evidence="4">NCPPB 2581</strain>
    </source>
</reference>
<dbReference type="EMBL" id="HE614873">
    <property type="protein sequence ID" value="CCE74016.1"/>
    <property type="molecule type" value="Genomic_DNA"/>
</dbReference>
<dbReference type="Gene3D" id="3.10.180.10">
    <property type="entry name" value="2,3-Dihydroxybiphenyl 1,2-Dioxygenase, domain 1"/>
    <property type="match status" value="1"/>
</dbReference>
<evidence type="ECO:0000259" key="2">
    <source>
        <dbReference type="PROSITE" id="PS51819"/>
    </source>
</evidence>
<dbReference type="Proteomes" id="UP000012170">
    <property type="component" value="Chromosome"/>
</dbReference>
<protein>
    <recommendedName>
        <fullName evidence="2">VOC domain-containing protein</fullName>
    </recommendedName>
</protein>
<dbReference type="InterPro" id="IPR041581">
    <property type="entry name" value="Glyoxalase_6"/>
</dbReference>
<dbReference type="Pfam" id="PF18029">
    <property type="entry name" value="Glyoxalase_6"/>
    <property type="match status" value="1"/>
</dbReference>
<dbReference type="PANTHER" id="PTHR35908">
    <property type="entry name" value="HYPOTHETICAL FUSION PROTEIN"/>
    <property type="match status" value="1"/>
</dbReference>
<dbReference type="PANTHER" id="PTHR35908:SF1">
    <property type="entry name" value="CONSERVED PROTEIN"/>
    <property type="match status" value="1"/>
</dbReference>
<feature type="region of interest" description="Disordered" evidence="1">
    <location>
        <begin position="128"/>
        <end position="155"/>
    </location>
</feature>
<reference evidence="3 4" key="1">
    <citation type="submission" date="2011-11" db="EMBL/GenBank/DDBJ databases">
        <authorList>
            <person name="Gartemann K."/>
        </authorList>
    </citation>
    <scope>NUCLEOTIDE SEQUENCE [LARGE SCALE GENOMIC DNA]</scope>
    <source>
        <strain evidence="4">NCPPB 2581</strain>
    </source>
</reference>
<dbReference type="AlphaFoldDB" id="A0AAI9EIY6"/>
<name>A0AAI9EIY6_9MICO</name>
<dbReference type="RefSeq" id="WP_015488847.1">
    <property type="nucleotide sequence ID" value="NC_020891.1"/>
</dbReference>
<dbReference type="InterPro" id="IPR029068">
    <property type="entry name" value="Glyas_Bleomycin-R_OHBP_Dase"/>
</dbReference>
<sequence length="155" mass="16666">MRIRQTIVVLDAPDLAAESAFWAGLLDGEVHAGGDWHYVSFDAGWQIGIQPAPDFVPPEWPGEGPRQQQQIHLDFYVDDLDEGRERVLALGGRLLQPAADPTVPDRFDVYADPAGHPFCLCVASGEAGATTEPPRRLSVGRRRGAALDGSAAAVP</sequence>
<evidence type="ECO:0000256" key="1">
    <source>
        <dbReference type="SAM" id="MobiDB-lite"/>
    </source>
</evidence>
<dbReference type="SUPFAM" id="SSF54593">
    <property type="entry name" value="Glyoxalase/Bleomycin resistance protein/Dihydroxybiphenyl dioxygenase"/>
    <property type="match status" value="1"/>
</dbReference>
<dbReference type="KEGG" id="cmc:CMN_00034"/>
<proteinExistence type="predicted"/>
<evidence type="ECO:0000313" key="4">
    <source>
        <dbReference type="Proteomes" id="UP000012170"/>
    </source>
</evidence>
<gene>
    <name evidence="3" type="ORF">CMN_00034</name>
</gene>
<dbReference type="InterPro" id="IPR037523">
    <property type="entry name" value="VOC_core"/>
</dbReference>